<dbReference type="AlphaFoldDB" id="A0A3B0T2K6"/>
<accession>A0A3B0T2K6</accession>
<dbReference type="EMBL" id="UOEI01000478">
    <property type="protein sequence ID" value="VAW06569.1"/>
    <property type="molecule type" value="Genomic_DNA"/>
</dbReference>
<gene>
    <name evidence="1" type="ORF">MNBD_ACTINO01-2085</name>
</gene>
<sequence>PDLEWRSKVDIALGPRAWRPVMNLAMALLESHAGEELFDRTAGLFRLVNNAPYLDGIGYKKWSERHTPSV</sequence>
<proteinExistence type="predicted"/>
<protein>
    <submittedName>
        <fullName evidence="1">Uncharacterized protein</fullName>
    </submittedName>
</protein>
<name>A0A3B0T2K6_9ZZZZ</name>
<reference evidence="1" key="1">
    <citation type="submission" date="2018-06" db="EMBL/GenBank/DDBJ databases">
        <authorList>
            <person name="Zhirakovskaya E."/>
        </authorList>
    </citation>
    <scope>NUCLEOTIDE SEQUENCE</scope>
</reference>
<feature type="non-terminal residue" evidence="1">
    <location>
        <position position="1"/>
    </location>
</feature>
<evidence type="ECO:0000313" key="1">
    <source>
        <dbReference type="EMBL" id="VAW06569.1"/>
    </source>
</evidence>
<organism evidence="1">
    <name type="scientific">hydrothermal vent metagenome</name>
    <dbReference type="NCBI Taxonomy" id="652676"/>
    <lineage>
        <taxon>unclassified sequences</taxon>
        <taxon>metagenomes</taxon>
        <taxon>ecological metagenomes</taxon>
    </lineage>
</organism>